<evidence type="ECO:0000256" key="2">
    <source>
        <dbReference type="SAM" id="MobiDB-lite"/>
    </source>
</evidence>
<dbReference type="CDD" id="cd00201">
    <property type="entry name" value="WW"/>
    <property type="match status" value="4"/>
</dbReference>
<feature type="transmembrane region" description="Helical" evidence="3">
    <location>
        <begin position="310"/>
        <end position="331"/>
    </location>
</feature>
<feature type="transmembrane region" description="Helical" evidence="3">
    <location>
        <begin position="86"/>
        <end position="104"/>
    </location>
</feature>
<dbReference type="VEuPathDB" id="FungiDB:KRP22_5180"/>
<dbReference type="Proteomes" id="UP000005238">
    <property type="component" value="Unassembled WGS sequence"/>
</dbReference>
<dbReference type="PANTHER" id="PTHR47852:SF2">
    <property type="entry name" value="WW DOMAIN-CONTAINING PROTEIN"/>
    <property type="match status" value="1"/>
</dbReference>
<feature type="transmembrane region" description="Helical" evidence="3">
    <location>
        <begin position="271"/>
        <end position="304"/>
    </location>
</feature>
<dbReference type="InterPro" id="IPR036020">
    <property type="entry name" value="WW_dom_sf"/>
</dbReference>
<feature type="transmembrane region" description="Helical" evidence="3">
    <location>
        <begin position="425"/>
        <end position="444"/>
    </location>
</feature>
<evidence type="ECO:0000259" key="4">
    <source>
        <dbReference type="PROSITE" id="PS50020"/>
    </source>
</evidence>
<protein>
    <recommendedName>
        <fullName evidence="4">WW domain-containing protein</fullName>
    </recommendedName>
</protein>
<dbReference type="GO" id="GO:0071004">
    <property type="term" value="C:U2-type prespliceosome"/>
    <property type="evidence" value="ECO:0000318"/>
    <property type="project" value="GO_Central"/>
</dbReference>
<dbReference type="STRING" id="164328.H3GJA6"/>
<dbReference type="GO" id="GO:0005685">
    <property type="term" value="C:U1 snRNP"/>
    <property type="evidence" value="ECO:0000318"/>
    <property type="project" value="GO_Central"/>
</dbReference>
<dbReference type="PROSITE" id="PS01159">
    <property type="entry name" value="WW_DOMAIN_1"/>
    <property type="match status" value="4"/>
</dbReference>
<feature type="domain" description="WW" evidence="4">
    <location>
        <begin position="818"/>
        <end position="852"/>
    </location>
</feature>
<evidence type="ECO:0000313" key="5">
    <source>
        <dbReference type="EnsemblProtists" id="Phyra76236"/>
    </source>
</evidence>
<name>H3GJA6_PHYRM</name>
<dbReference type="PROSITE" id="PS50020">
    <property type="entry name" value="WW_DOMAIN_2"/>
    <property type="match status" value="4"/>
</dbReference>
<keyword evidence="6" id="KW-1185">Reference proteome</keyword>
<dbReference type="InParanoid" id="H3GJA6"/>
<reference evidence="6" key="1">
    <citation type="journal article" date="2006" name="Science">
        <title>Phytophthora genome sequences uncover evolutionary origins and mechanisms of pathogenesis.</title>
        <authorList>
            <person name="Tyler B.M."/>
            <person name="Tripathy S."/>
            <person name="Zhang X."/>
            <person name="Dehal P."/>
            <person name="Jiang R.H."/>
            <person name="Aerts A."/>
            <person name="Arredondo F.D."/>
            <person name="Baxter L."/>
            <person name="Bensasson D."/>
            <person name="Beynon J.L."/>
            <person name="Chapman J."/>
            <person name="Damasceno C.M."/>
            <person name="Dorrance A.E."/>
            <person name="Dou D."/>
            <person name="Dickerman A.W."/>
            <person name="Dubchak I.L."/>
            <person name="Garbelotto M."/>
            <person name="Gijzen M."/>
            <person name="Gordon S.G."/>
            <person name="Govers F."/>
            <person name="Grunwald N.J."/>
            <person name="Huang W."/>
            <person name="Ivors K.L."/>
            <person name="Jones R.W."/>
            <person name="Kamoun S."/>
            <person name="Krampis K."/>
            <person name="Lamour K.H."/>
            <person name="Lee M.K."/>
            <person name="McDonald W.H."/>
            <person name="Medina M."/>
            <person name="Meijer H.J."/>
            <person name="Nordberg E.K."/>
            <person name="Maclean D.J."/>
            <person name="Ospina-Giraldo M.D."/>
            <person name="Morris P.F."/>
            <person name="Phuntumart V."/>
            <person name="Putnam N.H."/>
            <person name="Rash S."/>
            <person name="Rose J.K."/>
            <person name="Sakihama Y."/>
            <person name="Salamov A.A."/>
            <person name="Savidor A."/>
            <person name="Scheuring C.F."/>
            <person name="Smith B.M."/>
            <person name="Sobral B.W."/>
            <person name="Terry A."/>
            <person name="Torto-Alalibo T.A."/>
            <person name="Win J."/>
            <person name="Xu Z."/>
            <person name="Zhang H."/>
            <person name="Grigoriev I.V."/>
            <person name="Rokhsar D.S."/>
            <person name="Boore J.L."/>
        </authorList>
    </citation>
    <scope>NUCLEOTIDE SEQUENCE [LARGE SCALE GENOMIC DNA]</scope>
    <source>
        <strain evidence="6">Pr102</strain>
    </source>
</reference>
<dbReference type="Pfam" id="PF00397">
    <property type="entry name" value="WW"/>
    <property type="match status" value="4"/>
</dbReference>
<dbReference type="EMBL" id="DS566013">
    <property type="status" value="NOT_ANNOTATED_CDS"/>
    <property type="molecule type" value="Genomic_DNA"/>
</dbReference>
<dbReference type="GO" id="GO:0000398">
    <property type="term" value="P:mRNA splicing, via spliceosome"/>
    <property type="evidence" value="ECO:0000318"/>
    <property type="project" value="GO_Central"/>
</dbReference>
<dbReference type="SUPFAM" id="SSF51045">
    <property type="entry name" value="WW domain"/>
    <property type="match status" value="4"/>
</dbReference>
<dbReference type="InterPro" id="IPR029063">
    <property type="entry name" value="SAM-dependent_MTases_sf"/>
</dbReference>
<sequence>MDAAQFFAVAHDTLTHTVLKVRDGEQRLGAVAAEGSVPPLSTDAMQAVVLLFAMALLPVLVRVRILYTFCWVAFTVLAHVTGSEAALGIATSLGLTIMMGWYSLRMLDRSTFMGILQGWFGFLSKYRPFRLLANSVDILLHMGVPLTLAFCYLPFVRLWMTIPILLFSQLWIKLVAGGDLSLRGNDVYHIYPPRPKTFWLAARKIELVYNFTIPTLKMMETLLNWGVLSRGNRDAAQSDDQVDAALAVALLFSLVVLPPLVGIRTMYTNCWFAFTVVAHLLASEAALGIATSMGITIMVGWYSLRVFDRYAFTAILNGWLGVWASSPVLGLAARIGDFMLHLVVPMLLVSCYLPFVRVWMSVPALISSRLWSHFVVGGGVFPKADHIYRFSPPRSQHFWNAAYKMELMLNLLVPLFCVLAHQRSFWVYAATAIAGAVLFCLQLIRSLSLPKLRRNAKSIMCRLLSSGGIRPNLDFVVRDDSFWLDWMSEGLVAIGESYVGCLWTTNSARTLDEVVAGLLTIPMEGRQEMYRSWSARFVALAARLFSYPPSSMGLVVGAVSEQFDLCPEFRQAYMDGYFHQGFGIWTAGTLSINVAQANKLANLDQLLDIRFARAKKFARDLDVLDQMEFVLAETPDNLLTILSGFRASKFDRITLCGVAETVPDLQKTRFLRTLKRTQTTNGTTLLEFSACTAAHMTTHAWTNKYVHSAYPCYAITLPLMRRLVGETGFTLRDTVGYSDHYERTFLEWNRRFQVQWGHDSTPSAVDQTAPADQTTELPRVQSLPESFKRTWEFYLLHSAACYRSGALQVFQIRMGHLDAMDGEWERHADEASGSAYYYNVRTGESSWEVPAGFKSPRAQESIEKEAPKWREFVDDESGATYYYDEVSGTSRWEKPEGFALEKKNTQQQEVEEQEIGQPQEETVETTPEHAVGVKKQEVETLEKEGEETASASAQQWVKYVDANSNKPYFYNASTGKTQWEEPEGFDESTAATPAGAQVSAEYQAHLNRMRTERLARVTQQVLDPSGNLSKLNAILNKVDSSASPVPVTADGEEAANTPRTAKAEWQQHIDAQTQRYYYHNVVTGVTQWNKPDAPIVSGLANWIPPEVPESDESRAGQKTVSGVNYVARAKFNRLTGKYEQLGGEDYWQHAGIAPDRAGRQMSHFFDMTELEKNREEAQRRKEQLKRKNIDWKKITAEKKAKKQKQKNEWLYTD</sequence>
<feature type="transmembrane region" description="Helical" evidence="3">
    <location>
        <begin position="244"/>
        <end position="264"/>
    </location>
</feature>
<dbReference type="GO" id="GO:0003723">
    <property type="term" value="F:RNA binding"/>
    <property type="evidence" value="ECO:0000318"/>
    <property type="project" value="GO_Central"/>
</dbReference>
<feature type="transmembrane region" description="Helical" evidence="3">
    <location>
        <begin position="47"/>
        <end position="74"/>
    </location>
</feature>
<dbReference type="VEuPathDB" id="FungiDB:KRP23_5800"/>
<evidence type="ECO:0000256" key="3">
    <source>
        <dbReference type="SAM" id="Phobius"/>
    </source>
</evidence>
<feature type="region of interest" description="Disordered" evidence="2">
    <location>
        <begin position="901"/>
        <end position="933"/>
    </location>
</feature>
<dbReference type="VEuPathDB" id="FungiDB:KRP23_5799"/>
<dbReference type="Gene3D" id="3.40.50.150">
    <property type="entry name" value="Vaccinia Virus protein VP39"/>
    <property type="match status" value="1"/>
</dbReference>
<feature type="coiled-coil region" evidence="1">
    <location>
        <begin position="1167"/>
        <end position="1194"/>
    </location>
</feature>
<dbReference type="Gene3D" id="2.20.70.10">
    <property type="match status" value="4"/>
</dbReference>
<dbReference type="HOGENOM" id="CLU_012693_0_0_1"/>
<dbReference type="VEuPathDB" id="FungiDB:KRP22_5179"/>
<dbReference type="SUPFAM" id="SSF53335">
    <property type="entry name" value="S-adenosyl-L-methionine-dependent methyltransferases"/>
    <property type="match status" value="1"/>
</dbReference>
<accession>H3GJA6</accession>
<feature type="transmembrane region" description="Helical" evidence="3">
    <location>
        <begin position="401"/>
        <end position="419"/>
    </location>
</feature>
<keyword evidence="3" id="KW-0472">Membrane</keyword>
<keyword evidence="3" id="KW-0812">Transmembrane</keyword>
<dbReference type="VEuPathDB" id="FungiDB:KRP23_5802"/>
<proteinExistence type="predicted"/>
<evidence type="ECO:0000313" key="6">
    <source>
        <dbReference type="Proteomes" id="UP000005238"/>
    </source>
</evidence>
<dbReference type="InterPro" id="IPR001202">
    <property type="entry name" value="WW_dom"/>
</dbReference>
<feature type="domain" description="WW" evidence="4">
    <location>
        <begin position="956"/>
        <end position="984"/>
    </location>
</feature>
<dbReference type="PANTHER" id="PTHR47852">
    <property type="entry name" value="OS06G0298400 PROTEIN"/>
    <property type="match status" value="1"/>
</dbReference>
<dbReference type="SMART" id="SM00456">
    <property type="entry name" value="WW"/>
    <property type="match status" value="4"/>
</dbReference>
<reference evidence="5" key="2">
    <citation type="submission" date="2015-06" db="UniProtKB">
        <authorList>
            <consortium name="EnsemblProtists"/>
        </authorList>
    </citation>
    <scope>IDENTIFICATION</scope>
    <source>
        <strain evidence="5">Pr102</strain>
    </source>
</reference>
<dbReference type="VEuPathDB" id="FungiDB:KRP22_5182"/>
<dbReference type="OMA" id="NAKSIMC"/>
<dbReference type="eggNOG" id="KOG0150">
    <property type="taxonomic scope" value="Eukaryota"/>
</dbReference>
<dbReference type="FunFam" id="2.20.70.10:FF:000154">
    <property type="entry name" value="Uncharacterized protein"/>
    <property type="match status" value="1"/>
</dbReference>
<feature type="transmembrane region" description="Helical" evidence="3">
    <location>
        <begin position="338"/>
        <end position="356"/>
    </location>
</feature>
<feature type="domain" description="WW" evidence="4">
    <location>
        <begin position="1059"/>
        <end position="1093"/>
    </location>
</feature>
<keyword evidence="1" id="KW-0175">Coiled coil</keyword>
<feature type="domain" description="WW" evidence="4">
    <location>
        <begin position="863"/>
        <end position="897"/>
    </location>
</feature>
<keyword evidence="3" id="KW-1133">Transmembrane helix</keyword>
<dbReference type="AlphaFoldDB" id="H3GJA6"/>
<feature type="transmembrane region" description="Helical" evidence="3">
    <location>
        <begin position="138"/>
        <end position="160"/>
    </location>
</feature>
<evidence type="ECO:0000256" key="1">
    <source>
        <dbReference type="SAM" id="Coils"/>
    </source>
</evidence>
<organism evidence="5 6">
    <name type="scientific">Phytophthora ramorum</name>
    <name type="common">Sudden oak death agent</name>
    <dbReference type="NCBI Taxonomy" id="164328"/>
    <lineage>
        <taxon>Eukaryota</taxon>
        <taxon>Sar</taxon>
        <taxon>Stramenopiles</taxon>
        <taxon>Oomycota</taxon>
        <taxon>Peronosporomycetes</taxon>
        <taxon>Peronosporales</taxon>
        <taxon>Peronosporaceae</taxon>
        <taxon>Phytophthora</taxon>
    </lineage>
</organism>
<dbReference type="EnsemblProtists" id="Phyra76236">
    <property type="protein sequence ID" value="Phyra76236"/>
    <property type="gene ID" value="Phyra76236"/>
</dbReference>